<protein>
    <submittedName>
        <fullName evidence="1">Cell surface protein</fullName>
    </submittedName>
</protein>
<evidence type="ECO:0000313" key="2">
    <source>
        <dbReference type="Proteomes" id="UP000231322"/>
    </source>
</evidence>
<dbReference type="Pfam" id="PF04122">
    <property type="entry name" value="CW_binding_2"/>
    <property type="match status" value="3"/>
</dbReference>
<dbReference type="Gene3D" id="3.40.50.12090">
    <property type="match status" value="3"/>
</dbReference>
<accession>A0A2G7HHB8</accession>
<keyword evidence="2" id="KW-1185">Reference proteome</keyword>
<dbReference type="EMBL" id="PEIK01000005">
    <property type="protein sequence ID" value="PIH04508.1"/>
    <property type="molecule type" value="Genomic_DNA"/>
</dbReference>
<dbReference type="Gene3D" id="2.60.120.380">
    <property type="match status" value="3"/>
</dbReference>
<comment type="caution">
    <text evidence="1">The sequence shown here is derived from an EMBL/GenBank/DDBJ whole genome shotgun (WGS) entry which is preliminary data.</text>
</comment>
<dbReference type="RefSeq" id="WP_099839089.1">
    <property type="nucleotide sequence ID" value="NZ_PEIK01000005.1"/>
</dbReference>
<reference evidence="1 2" key="1">
    <citation type="submission" date="2017-10" db="EMBL/GenBank/DDBJ databases">
        <title>Reclassification of Eubacterium combesii and discrepancies in the nomenclature of botulinum neurotoxin producing clostridia. Request for an Opinion.</title>
        <authorList>
            <person name="Dobritsa A.P."/>
            <person name="Kutumbaka K.K."/>
            <person name="Samadpour M."/>
        </authorList>
    </citation>
    <scope>NUCLEOTIDE SEQUENCE [LARGE SCALE GENOMIC DNA]</scope>
    <source>
        <strain evidence="1 2">DSM 20696</strain>
    </source>
</reference>
<gene>
    <name evidence="1" type="ORF">CS538_07880</name>
</gene>
<dbReference type="AlphaFoldDB" id="A0A2G7HHB8"/>
<dbReference type="PANTHER" id="PTHR30032">
    <property type="entry name" value="N-ACETYLMURAMOYL-L-ALANINE AMIDASE-RELATED"/>
    <property type="match status" value="1"/>
</dbReference>
<dbReference type="PANTHER" id="PTHR30032:SF8">
    <property type="entry name" value="GERMINATION-SPECIFIC N-ACETYLMURAMOYL-L-ALANINE AMIDASE"/>
    <property type="match status" value="1"/>
</dbReference>
<dbReference type="SUPFAM" id="SSF89260">
    <property type="entry name" value="Collagen-binding domain"/>
    <property type="match status" value="2"/>
</dbReference>
<dbReference type="Proteomes" id="UP000231322">
    <property type="component" value="Unassembled WGS sequence"/>
</dbReference>
<organism evidence="1 2">
    <name type="scientific">Clostridium combesii</name>
    <dbReference type="NCBI Taxonomy" id="39481"/>
    <lineage>
        <taxon>Bacteria</taxon>
        <taxon>Bacillati</taxon>
        <taxon>Bacillota</taxon>
        <taxon>Clostridia</taxon>
        <taxon>Eubacteriales</taxon>
        <taxon>Clostridiaceae</taxon>
        <taxon>Clostridium</taxon>
    </lineage>
</organism>
<sequence>MVKSKEKNKIFFILLVITLIFIVNSNKVKANDEINFKRLDGKGRYETSASICSGGWDTSEYAVLASGEGFADALSAAPLAKKYDAPIILTEKNKLNDNAKDQLKKLDTKNVIIVGGPGSISEDIVKELRNLGIKVNRIYGEDRYKTSLKIAKEIGVKNGVVVTNGLGFADALAMAPIAASKQMPILLTPSDKLTSDTMEFLKKNSYSKSYVLGGTATVSDYIKNSLKNPTRLSGNDRFQTNIAILNHFKRDLNLDEVYISSGDGYADALSGAVLASKNKSPIILINDNLNKSTKDFVSTNKSNFKNVTIFGGEAVVKEPTISSLFGAFRSGETRSDTKEVAAERWDRSYLKDYHIDLPDSGKLDIEYDINNFTRFDLIVLDIKNNEIIKKSYNYLKNNKSIHDNYNDIRLPKGKYIVRVHAFNMDGTYTIKAKYTQEGEGFEKESNNDIKTANVIEPNKSIIGSIHSYNDVDYYKFTLNEKGSLKINLKHNQYGRYGFRVSLLDENNKSITEFISGGEDINSYSNKLRLPKGTYFVRIECEKWNDEPLQYELNLDYDIEGENYESEPNDYIQDANYIKCNKEYIGNIQSRDDRDYYKINLNSDSKITINFKHDEGYGKWTIYLYDKDNKPIQRFKSYGYEINKDFNPIELEAGEHYVSVEGRDSLDYTINVKREAPDKSNNENKKVKRR</sequence>
<dbReference type="InterPro" id="IPR007253">
    <property type="entry name" value="Cell_wall-bd_2"/>
</dbReference>
<name>A0A2G7HHB8_9CLOT</name>
<evidence type="ECO:0000313" key="1">
    <source>
        <dbReference type="EMBL" id="PIH04508.1"/>
    </source>
</evidence>
<proteinExistence type="predicted"/>
<dbReference type="InterPro" id="IPR051922">
    <property type="entry name" value="Bact_Sporulation_Assoc"/>
</dbReference>